<evidence type="ECO:0000256" key="1">
    <source>
        <dbReference type="SAM" id="Phobius"/>
    </source>
</evidence>
<evidence type="ECO:0000313" key="3">
    <source>
        <dbReference type="Proteomes" id="UP000077315"/>
    </source>
</evidence>
<dbReference type="VEuPathDB" id="FungiDB:PHYBLDRAFT_153186"/>
<protein>
    <submittedName>
        <fullName evidence="2">Uncharacterized protein</fullName>
    </submittedName>
</protein>
<sequence>MRLQTDLNAPFARRHGLPVQALALIFIDTLGNAAILLNLSLFSESVDSPQRSIDESILRALRQSGGYTCERNKALWIADSLKLQPFALLGDNQVEEIALTHCDNLMPLIAKSQDHRFCVKHVTAGKERVWDNSLISTNANSTTNIEANLMSIQNYGPYAQKLSKRCYKQLDINSCQLLNDD</sequence>
<dbReference type="EMBL" id="KV441008">
    <property type="protein sequence ID" value="OAD65709.1"/>
    <property type="molecule type" value="Genomic_DNA"/>
</dbReference>
<dbReference type="RefSeq" id="XP_018283749.1">
    <property type="nucleotide sequence ID" value="XM_018433089.1"/>
</dbReference>
<reference evidence="3" key="1">
    <citation type="submission" date="2015-06" db="EMBL/GenBank/DDBJ databases">
        <title>Expansion of signal transduction pathways in fungi by whole-genome duplication.</title>
        <authorList>
            <consortium name="DOE Joint Genome Institute"/>
            <person name="Corrochano L.M."/>
            <person name="Kuo A."/>
            <person name="Marcet-Houben M."/>
            <person name="Polaino S."/>
            <person name="Salamov A."/>
            <person name="Villalobos J.M."/>
            <person name="Alvarez M.I."/>
            <person name="Avalos J."/>
            <person name="Benito E.P."/>
            <person name="Benoit I."/>
            <person name="Burger G."/>
            <person name="Camino L.P."/>
            <person name="Canovas D."/>
            <person name="Cerda-Olmedo E."/>
            <person name="Cheng J.-F."/>
            <person name="Dominguez A."/>
            <person name="Elias M."/>
            <person name="Eslava A.P."/>
            <person name="Glaser F."/>
            <person name="Grimwood J."/>
            <person name="Gutierrez G."/>
            <person name="Heitman J."/>
            <person name="Henrissat B."/>
            <person name="Iturriaga E.A."/>
            <person name="Lang B.F."/>
            <person name="Lavin J.L."/>
            <person name="Lee S."/>
            <person name="Li W."/>
            <person name="Lindquist E."/>
            <person name="Lopez-Garcia S."/>
            <person name="Luque E.M."/>
            <person name="Marcos A.T."/>
            <person name="Martin J."/>
            <person name="McCluskey K."/>
            <person name="Medina H.R."/>
            <person name="Miralles-Duran A."/>
            <person name="Miyazaki A."/>
            <person name="Munoz-Torres E."/>
            <person name="Oguiza J.A."/>
            <person name="Ohm R."/>
            <person name="Olmedo M."/>
            <person name="Orejas M."/>
            <person name="Ortiz-Castellanos L."/>
            <person name="Pisabarro A.G."/>
            <person name="Rodriguez-Romero J."/>
            <person name="Ruiz-Herrera J."/>
            <person name="Ruiz-Vazquez R."/>
            <person name="Sanz C."/>
            <person name="Schackwitz W."/>
            <person name="Schmutz J."/>
            <person name="Shahriari M."/>
            <person name="Shelest E."/>
            <person name="Silva-Franco F."/>
            <person name="Soanes D."/>
            <person name="Syed K."/>
            <person name="Tagua V.G."/>
            <person name="Talbot N.J."/>
            <person name="Thon M."/>
            <person name="De vries R.P."/>
            <person name="Wiebenga A."/>
            <person name="Yadav J.S."/>
            <person name="Braun E.L."/>
            <person name="Baker S."/>
            <person name="Garre V."/>
            <person name="Horwitz B."/>
            <person name="Torres-Martinez S."/>
            <person name="Idnurm A."/>
            <person name="Herrera-Estrella A."/>
            <person name="Gabaldon T."/>
            <person name="Grigoriev I.V."/>
        </authorList>
    </citation>
    <scope>NUCLEOTIDE SEQUENCE [LARGE SCALE GENOMIC DNA]</scope>
    <source>
        <strain evidence="3">NRRL 1555(-)</strain>
    </source>
</reference>
<dbReference type="OrthoDB" id="2250876at2759"/>
<dbReference type="GeneID" id="28993995"/>
<keyword evidence="3" id="KW-1185">Reference proteome</keyword>
<name>A0A167JCH5_PHYB8</name>
<keyword evidence="1" id="KW-0812">Transmembrane</keyword>
<gene>
    <name evidence="2" type="ORF">PHYBLDRAFT_153186</name>
</gene>
<feature type="transmembrane region" description="Helical" evidence="1">
    <location>
        <begin position="21"/>
        <end position="42"/>
    </location>
</feature>
<organism evidence="2 3">
    <name type="scientific">Phycomyces blakesleeanus (strain ATCC 8743b / DSM 1359 / FGSC 10004 / NBRC 33097 / NRRL 1555)</name>
    <dbReference type="NCBI Taxonomy" id="763407"/>
    <lineage>
        <taxon>Eukaryota</taxon>
        <taxon>Fungi</taxon>
        <taxon>Fungi incertae sedis</taxon>
        <taxon>Mucoromycota</taxon>
        <taxon>Mucoromycotina</taxon>
        <taxon>Mucoromycetes</taxon>
        <taxon>Mucorales</taxon>
        <taxon>Phycomycetaceae</taxon>
        <taxon>Phycomyces</taxon>
    </lineage>
</organism>
<accession>A0A167JCH5</accession>
<keyword evidence="1" id="KW-0472">Membrane</keyword>
<dbReference type="InParanoid" id="A0A167JCH5"/>
<dbReference type="Proteomes" id="UP000077315">
    <property type="component" value="Unassembled WGS sequence"/>
</dbReference>
<keyword evidence="1" id="KW-1133">Transmembrane helix</keyword>
<dbReference type="STRING" id="763407.A0A167JCH5"/>
<evidence type="ECO:0000313" key="2">
    <source>
        <dbReference type="EMBL" id="OAD65709.1"/>
    </source>
</evidence>
<proteinExistence type="predicted"/>
<dbReference type="AlphaFoldDB" id="A0A167JCH5"/>